<dbReference type="SUPFAM" id="SSF63712">
    <property type="entry name" value="Nicotinic receptor ligand binding domain-like"/>
    <property type="match status" value="1"/>
</dbReference>
<dbReference type="InParanoid" id="A0A7F5R752"/>
<keyword evidence="5" id="KW-0407">Ion channel</keyword>
<dbReference type="InterPro" id="IPR018000">
    <property type="entry name" value="Neurotransmitter_ion_chnl_CS"/>
</dbReference>
<proteinExistence type="inferred from homology"/>
<feature type="transmembrane region" description="Helical" evidence="5">
    <location>
        <begin position="305"/>
        <end position="330"/>
    </location>
</feature>
<dbReference type="InterPro" id="IPR038050">
    <property type="entry name" value="Neuro_actylchol_rec"/>
</dbReference>
<keyword evidence="4 5" id="KW-0472">Membrane</keyword>
<feature type="domain" description="Neurotransmitter-gated ion-channel ligand-binding" evidence="6">
    <location>
        <begin position="101"/>
        <end position="304"/>
    </location>
</feature>
<organism evidence="8 9">
    <name type="scientific">Agrilus planipennis</name>
    <name type="common">Emerald ash borer</name>
    <name type="synonym">Agrilus marcopoli</name>
    <dbReference type="NCBI Taxonomy" id="224129"/>
    <lineage>
        <taxon>Eukaryota</taxon>
        <taxon>Metazoa</taxon>
        <taxon>Ecdysozoa</taxon>
        <taxon>Arthropoda</taxon>
        <taxon>Hexapoda</taxon>
        <taxon>Insecta</taxon>
        <taxon>Pterygota</taxon>
        <taxon>Neoptera</taxon>
        <taxon>Endopterygota</taxon>
        <taxon>Coleoptera</taxon>
        <taxon>Polyphaga</taxon>
        <taxon>Elateriformia</taxon>
        <taxon>Buprestoidea</taxon>
        <taxon>Buprestidae</taxon>
        <taxon>Agrilinae</taxon>
        <taxon>Agrilus</taxon>
    </lineage>
</organism>
<feature type="domain" description="Neurotransmitter-gated ion-channel transmembrane" evidence="7">
    <location>
        <begin position="311"/>
        <end position="374"/>
    </location>
</feature>
<keyword evidence="3 5" id="KW-1133">Transmembrane helix</keyword>
<dbReference type="Gene3D" id="1.20.58.390">
    <property type="entry name" value="Neurotransmitter-gated ion-channel transmembrane domain"/>
    <property type="match status" value="1"/>
</dbReference>
<dbReference type="AlphaFoldDB" id="A0A7F5R752"/>
<evidence type="ECO:0000313" key="9">
    <source>
        <dbReference type="RefSeq" id="XP_025831790.1"/>
    </source>
</evidence>
<dbReference type="GO" id="GO:0004888">
    <property type="term" value="F:transmembrane signaling receptor activity"/>
    <property type="evidence" value="ECO:0007669"/>
    <property type="project" value="InterPro"/>
</dbReference>
<dbReference type="PRINTS" id="PR00252">
    <property type="entry name" value="NRIONCHANNEL"/>
</dbReference>
<evidence type="ECO:0000256" key="1">
    <source>
        <dbReference type="ARBA" id="ARBA00004141"/>
    </source>
</evidence>
<protein>
    <submittedName>
        <fullName evidence="9">Neuronal acetylcholine receptor subunit alpha-3-like</fullName>
    </submittedName>
</protein>
<evidence type="ECO:0000256" key="5">
    <source>
        <dbReference type="RuleBase" id="RU000687"/>
    </source>
</evidence>
<dbReference type="Pfam" id="PF02932">
    <property type="entry name" value="Neur_chan_memb"/>
    <property type="match status" value="1"/>
</dbReference>
<evidence type="ECO:0000259" key="6">
    <source>
        <dbReference type="Pfam" id="PF02931"/>
    </source>
</evidence>
<dbReference type="InterPro" id="IPR006029">
    <property type="entry name" value="Neurotrans-gated_channel_TM"/>
</dbReference>
<comment type="similarity">
    <text evidence="5">Belongs to the ligand-gated ion channel (TC 1.A.9) family.</text>
</comment>
<reference evidence="9" key="1">
    <citation type="submission" date="2025-08" db="UniProtKB">
        <authorList>
            <consortium name="RefSeq"/>
        </authorList>
    </citation>
    <scope>IDENTIFICATION</scope>
    <source>
        <tissue evidence="9">Entire body</tissue>
    </source>
</reference>
<dbReference type="Proteomes" id="UP000192223">
    <property type="component" value="Unplaced"/>
</dbReference>
<dbReference type="FunFam" id="2.70.170.10:FF:000028">
    <property type="entry name" value="AcetylCholine Receptor"/>
    <property type="match status" value="1"/>
</dbReference>
<dbReference type="GO" id="GO:0005230">
    <property type="term" value="F:extracellular ligand-gated monoatomic ion channel activity"/>
    <property type="evidence" value="ECO:0007669"/>
    <property type="project" value="InterPro"/>
</dbReference>
<evidence type="ECO:0000256" key="4">
    <source>
        <dbReference type="ARBA" id="ARBA00023136"/>
    </source>
</evidence>
<name>A0A7F5R752_AGRPL</name>
<accession>A0A7F5R752</accession>
<dbReference type="Pfam" id="PF02931">
    <property type="entry name" value="Neur_chan_LBD"/>
    <property type="match status" value="1"/>
</dbReference>
<evidence type="ECO:0000313" key="8">
    <source>
        <dbReference type="Proteomes" id="UP000192223"/>
    </source>
</evidence>
<dbReference type="Gene3D" id="2.70.170.10">
    <property type="entry name" value="Neurotransmitter-gated ion-channel ligand-binding domain"/>
    <property type="match status" value="1"/>
</dbReference>
<evidence type="ECO:0000259" key="7">
    <source>
        <dbReference type="Pfam" id="PF02932"/>
    </source>
</evidence>
<dbReference type="RefSeq" id="XP_025831790.1">
    <property type="nucleotide sequence ID" value="XM_025976005.1"/>
</dbReference>
<dbReference type="GO" id="GO:0016020">
    <property type="term" value="C:membrane"/>
    <property type="evidence" value="ECO:0007669"/>
    <property type="project" value="UniProtKB-SubCell"/>
</dbReference>
<dbReference type="SUPFAM" id="SSF90112">
    <property type="entry name" value="Neurotransmitter-gated ion-channel transmembrane pore"/>
    <property type="match status" value="1"/>
</dbReference>
<dbReference type="InterPro" id="IPR036719">
    <property type="entry name" value="Neuro-gated_channel_TM_sf"/>
</dbReference>
<sequence length="381" mass="43802">MCLVTFATGLSILNINVYHRGERGNPISKTLKRIVNILSGVFPFSRINNSSNEKVIKIFWKNQVSTVGVTFPNYHPNLSQRRLLQVGNISRKYSKADDNAERLTRDLFSNYDVNIRAAVKFSKSTAVNFTLFLHSLIEVDEKKQILVTDSWILAEWVDYRLQWNVSEYGGLKSLMIPSENIWKPDIKLHNTANRKSNSMQIATFANVSNKGEISFYQQGIFYTYCKMDISYFPFDTQTCSLLWESWSYDSTEIELTPQKKVGLVLYEDSGEFEVTYFKSSKRLVLNGSKYYWVAEYTLRLRRRPLAYVFNLIIPCGLINAVALLVFYMPSQTGEKVTLGINCLVSMTVFLINIKDSLPSTGTISIISEYFLLYYLGEEIVE</sequence>
<dbReference type="InterPro" id="IPR036734">
    <property type="entry name" value="Neur_chan_lig-bd_sf"/>
</dbReference>
<keyword evidence="8" id="KW-1185">Reference proteome</keyword>
<dbReference type="InterPro" id="IPR006201">
    <property type="entry name" value="Neur_channel"/>
</dbReference>
<dbReference type="PROSITE" id="PS00236">
    <property type="entry name" value="NEUROTR_ION_CHANNEL"/>
    <property type="match status" value="1"/>
</dbReference>
<dbReference type="CDD" id="cd19051">
    <property type="entry name" value="LGIC_TM_cation"/>
    <property type="match status" value="1"/>
</dbReference>
<dbReference type="InterPro" id="IPR006202">
    <property type="entry name" value="Neur_chan_lig-bd"/>
</dbReference>
<keyword evidence="5" id="KW-0813">Transport</keyword>
<dbReference type="GeneID" id="108736658"/>
<comment type="caution">
    <text evidence="5">Lacks conserved residue(s) required for the propagation of feature annotation.</text>
</comment>
<keyword evidence="2 5" id="KW-0812">Transmembrane</keyword>
<evidence type="ECO:0000256" key="3">
    <source>
        <dbReference type="ARBA" id="ARBA00022989"/>
    </source>
</evidence>
<keyword evidence="5" id="KW-0406">Ion transport</keyword>
<dbReference type="OrthoDB" id="5975154at2759"/>
<evidence type="ECO:0000256" key="2">
    <source>
        <dbReference type="ARBA" id="ARBA00022692"/>
    </source>
</evidence>
<dbReference type="PANTHER" id="PTHR18945">
    <property type="entry name" value="NEUROTRANSMITTER GATED ION CHANNEL"/>
    <property type="match status" value="1"/>
</dbReference>
<dbReference type="KEGG" id="apln:108736658"/>
<comment type="subcellular location">
    <subcellularLocation>
        <location evidence="1">Membrane</location>
        <topology evidence="1">Multi-pass membrane protein</topology>
    </subcellularLocation>
</comment>
<gene>
    <name evidence="9" type="primary">LOC108736658</name>
</gene>